<feature type="region of interest" description="Disordered" evidence="1">
    <location>
        <begin position="81"/>
        <end position="106"/>
    </location>
</feature>
<evidence type="ECO:0000256" key="1">
    <source>
        <dbReference type="SAM" id="MobiDB-lite"/>
    </source>
</evidence>
<sequence>MTKRVRTYTFAGKTLTLPQWADEVGIKAATLRDRIGEWKWPLERALTEPVMTADQRTVYNHNRRIIRRITAFVRTGGYEATFHTPSGTGAGSVPGDLQSDSRGNAP</sequence>
<dbReference type="AlphaFoldDB" id="A0AAU8CU57"/>
<organism evidence="2">
    <name type="scientific">Mesorhizobium sp. WSM2240</name>
    <dbReference type="NCBI Taxonomy" id="3228851"/>
    <lineage>
        <taxon>Bacteria</taxon>
        <taxon>Pseudomonadati</taxon>
        <taxon>Pseudomonadota</taxon>
        <taxon>Alphaproteobacteria</taxon>
        <taxon>Hyphomicrobiales</taxon>
        <taxon>Phyllobacteriaceae</taxon>
        <taxon>Mesorhizobium</taxon>
    </lineage>
</organism>
<proteinExistence type="predicted"/>
<accession>A0AAU8CU57</accession>
<evidence type="ECO:0008006" key="3">
    <source>
        <dbReference type="Google" id="ProtNLM"/>
    </source>
</evidence>
<evidence type="ECO:0000313" key="2">
    <source>
        <dbReference type="EMBL" id="XCG50505.1"/>
    </source>
</evidence>
<gene>
    <name evidence="2" type="ORF">ABVK50_08540</name>
</gene>
<protein>
    <recommendedName>
        <fullName evidence="3">HTH merR-type domain-containing protein</fullName>
    </recommendedName>
</protein>
<name>A0AAU8CU57_9HYPH</name>
<dbReference type="RefSeq" id="WP_353641968.1">
    <property type="nucleotide sequence ID" value="NZ_CP159253.1"/>
</dbReference>
<dbReference type="EMBL" id="CP159253">
    <property type="protein sequence ID" value="XCG50505.1"/>
    <property type="molecule type" value="Genomic_DNA"/>
</dbReference>
<reference evidence="2" key="1">
    <citation type="submission" date="2024-06" db="EMBL/GenBank/DDBJ databases">
        <title>Mesorhizobium karijinii sp. nov., a symbiont of the iconic Swainsona formosa from arid Australia.</title>
        <authorList>
            <person name="Hill Y.J."/>
            <person name="Watkin E.L.J."/>
            <person name="O'Hara G.W."/>
            <person name="Terpolilli J."/>
            <person name="Tye M.L."/>
            <person name="Kohlmeier M.G."/>
        </authorList>
    </citation>
    <scope>NUCLEOTIDE SEQUENCE</scope>
    <source>
        <strain evidence="2">WSM2240</strain>
    </source>
</reference>